<feature type="domain" description="Fe2OG dioxygenase" evidence="4">
    <location>
        <begin position="173"/>
        <end position="274"/>
    </location>
</feature>
<dbReference type="Proteomes" id="UP000824890">
    <property type="component" value="Unassembled WGS sequence"/>
</dbReference>
<keyword evidence="3" id="KW-0560">Oxidoreductase</keyword>
<dbReference type="InterPro" id="IPR050231">
    <property type="entry name" value="Iron_ascorbate_oxido_reductase"/>
</dbReference>
<keyword evidence="1 3" id="KW-0479">Metal-binding</keyword>
<dbReference type="InterPro" id="IPR026992">
    <property type="entry name" value="DIOX_N"/>
</dbReference>
<accession>A0ABQ7XKR0</accession>
<evidence type="ECO:0000256" key="1">
    <source>
        <dbReference type="ARBA" id="ARBA00022723"/>
    </source>
</evidence>
<dbReference type="Pfam" id="PF03171">
    <property type="entry name" value="2OG-FeII_Oxy"/>
    <property type="match status" value="1"/>
</dbReference>
<dbReference type="InterPro" id="IPR005123">
    <property type="entry name" value="Oxoglu/Fe-dep_dioxygenase_dom"/>
</dbReference>
<dbReference type="SUPFAM" id="SSF51197">
    <property type="entry name" value="Clavaminate synthase-like"/>
    <property type="match status" value="2"/>
</dbReference>
<dbReference type="InterPro" id="IPR044861">
    <property type="entry name" value="IPNS-like_FE2OG_OXY"/>
</dbReference>
<dbReference type="EMBL" id="JAGKQM010000019">
    <property type="protein sequence ID" value="KAH0856535.1"/>
    <property type="molecule type" value="Genomic_DNA"/>
</dbReference>
<evidence type="ECO:0000256" key="3">
    <source>
        <dbReference type="RuleBase" id="RU003682"/>
    </source>
</evidence>
<dbReference type="InterPro" id="IPR027443">
    <property type="entry name" value="IPNS-like_sf"/>
</dbReference>
<keyword evidence="6" id="KW-1185">Reference proteome</keyword>
<comment type="similarity">
    <text evidence="3">Belongs to the iron/ascorbate-dependent oxidoreductase family.</text>
</comment>
<proteinExistence type="inferred from homology"/>
<dbReference type="PROSITE" id="PS51471">
    <property type="entry name" value="FE2OG_OXY"/>
    <property type="match status" value="1"/>
</dbReference>
<evidence type="ECO:0000313" key="6">
    <source>
        <dbReference type="Proteomes" id="UP000824890"/>
    </source>
</evidence>
<protein>
    <recommendedName>
        <fullName evidence="4">Fe2OG dioxygenase domain-containing protein</fullName>
    </recommendedName>
</protein>
<dbReference type="Gene3D" id="2.60.120.330">
    <property type="entry name" value="B-lactam Antibiotic, Isopenicillin N Synthase, Chain"/>
    <property type="match status" value="3"/>
</dbReference>
<evidence type="ECO:0000256" key="2">
    <source>
        <dbReference type="ARBA" id="ARBA00023004"/>
    </source>
</evidence>
<evidence type="ECO:0000259" key="4">
    <source>
        <dbReference type="PROSITE" id="PS51471"/>
    </source>
</evidence>
<reference evidence="5 6" key="1">
    <citation type="submission" date="2021-05" db="EMBL/GenBank/DDBJ databases">
        <title>Genome Assembly of Synthetic Allotetraploid Brassica napus Reveals Homoeologous Exchanges between Subgenomes.</title>
        <authorList>
            <person name="Davis J.T."/>
        </authorList>
    </citation>
    <scope>NUCLEOTIDE SEQUENCE [LARGE SCALE GENOMIC DNA]</scope>
    <source>
        <strain evidence="6">cv. Da-Ae</strain>
        <tissue evidence="5">Seedling</tissue>
    </source>
</reference>
<gene>
    <name evidence="5" type="ORF">HID58_084796</name>
</gene>
<evidence type="ECO:0000313" key="5">
    <source>
        <dbReference type="EMBL" id="KAH0856535.1"/>
    </source>
</evidence>
<name>A0ABQ7XKR0_BRANA</name>
<comment type="caution">
    <text evidence="5">The sequence shown here is derived from an EMBL/GenBank/DDBJ whole genome shotgun (WGS) entry which is preliminary data.</text>
</comment>
<dbReference type="PANTHER" id="PTHR47990">
    <property type="entry name" value="2-OXOGLUTARATE (2OG) AND FE(II)-DEPENDENT OXYGENASE SUPERFAMILY PROTEIN-RELATED"/>
    <property type="match status" value="1"/>
</dbReference>
<organism evidence="5 6">
    <name type="scientific">Brassica napus</name>
    <name type="common">Rape</name>
    <dbReference type="NCBI Taxonomy" id="3708"/>
    <lineage>
        <taxon>Eukaryota</taxon>
        <taxon>Viridiplantae</taxon>
        <taxon>Streptophyta</taxon>
        <taxon>Embryophyta</taxon>
        <taxon>Tracheophyta</taxon>
        <taxon>Spermatophyta</taxon>
        <taxon>Magnoliopsida</taxon>
        <taxon>eudicotyledons</taxon>
        <taxon>Gunneridae</taxon>
        <taxon>Pentapetalae</taxon>
        <taxon>rosids</taxon>
        <taxon>malvids</taxon>
        <taxon>Brassicales</taxon>
        <taxon>Brassicaceae</taxon>
        <taxon>Brassiceae</taxon>
        <taxon>Brassica</taxon>
    </lineage>
</organism>
<dbReference type="Pfam" id="PF14226">
    <property type="entry name" value="DIOX_N"/>
    <property type="match status" value="2"/>
</dbReference>
<sequence length="476" mass="54522">MRGDLFNKRRATLLKSTGNSQRSINILWGRHNQGRHVERDQTVSSPTIPIVDLSNLDKELVARAVVKASQEWGVFQVVNHEIPKELIQSLKKVGTHFFELSSEAEKEAVATPANSKDIQGYVTNSQQDIEDKVNEEYARQVKKLAENILGWLSEGLGLDREALFNQGFGGGEKAVYTMKINYYPPCRPQANLVLGMQPHTDIHGLTLLVPNEIPGLQVFNDNQWFDVEYNPSVINILIGDPIWRMSNGKYKNVLHRTTLNTEKTRMSWVVLLKPPYDMVIEPLKKHTGDGDEAPKFEPITYGEHVERKVRDKLSKAVMTLDDIPVIDLSNPNEDLVARAVVKASEEWGIFHVVNHWIPPELIGQLKEVGTEFFQLPESEKKALASEAKRLQEHGRIWPPSRVNHRFWPNNIQDYREVNEEYAKEINNLSEKILGWLSEGFGLRRRLLLAVSRSGCEFKPFVYKDYKFRKLKKLALD</sequence>
<keyword evidence="2 3" id="KW-0408">Iron</keyword>